<evidence type="ECO:0000313" key="2">
    <source>
        <dbReference type="Proteomes" id="UP001341840"/>
    </source>
</evidence>
<proteinExistence type="predicted"/>
<name>A0ABU6TDS2_9FABA</name>
<reference evidence="1 2" key="1">
    <citation type="journal article" date="2023" name="Plants (Basel)">
        <title>Bridging the Gap: Combining Genomics and Transcriptomics Approaches to Understand Stylosanthes scabra, an Orphan Legume from the Brazilian Caatinga.</title>
        <authorList>
            <person name="Ferreira-Neto J.R.C."/>
            <person name="da Silva M.D."/>
            <person name="Binneck E."/>
            <person name="de Melo N.F."/>
            <person name="da Silva R.H."/>
            <person name="de Melo A.L.T.M."/>
            <person name="Pandolfi V."/>
            <person name="Bustamante F.O."/>
            <person name="Brasileiro-Vidal A.C."/>
            <person name="Benko-Iseppon A.M."/>
        </authorList>
    </citation>
    <scope>NUCLEOTIDE SEQUENCE [LARGE SCALE GENOMIC DNA]</scope>
    <source>
        <tissue evidence="1">Leaves</tissue>
    </source>
</reference>
<comment type="caution">
    <text evidence="1">The sequence shown here is derived from an EMBL/GenBank/DDBJ whole genome shotgun (WGS) entry which is preliminary data.</text>
</comment>
<gene>
    <name evidence="1" type="ORF">PIB30_034124</name>
</gene>
<evidence type="ECO:0000313" key="1">
    <source>
        <dbReference type="EMBL" id="MED6146396.1"/>
    </source>
</evidence>
<dbReference type="EMBL" id="JASCZI010090778">
    <property type="protein sequence ID" value="MED6146396.1"/>
    <property type="molecule type" value="Genomic_DNA"/>
</dbReference>
<keyword evidence="2" id="KW-1185">Reference proteome</keyword>
<accession>A0ABU6TDS2</accession>
<sequence>MKEYDMFFMKESENINEMFERFSTIINNLDAMGKGTLRRPYQKNSKKITYDELRGKLLANELTYRNNDSKKKTIALKSRVSREEDKEEEENDMSDDELALFARRLRRMMKFRRKWKESSSKDNKKEQNKIIYYNCRESGHYKSDFPQKKKEENYKKDKKKVLMASWEDLENDSDDEDSNQEAQLYLMANSSEFKEVHATNTLYYYLICKSTPLFFFPSASHRETVVYLKNKK</sequence>
<evidence type="ECO:0008006" key="3">
    <source>
        <dbReference type="Google" id="ProtNLM"/>
    </source>
</evidence>
<protein>
    <recommendedName>
        <fullName evidence="3">Protein TIC 214</fullName>
    </recommendedName>
</protein>
<dbReference type="Proteomes" id="UP001341840">
    <property type="component" value="Unassembled WGS sequence"/>
</dbReference>
<organism evidence="1 2">
    <name type="scientific">Stylosanthes scabra</name>
    <dbReference type="NCBI Taxonomy" id="79078"/>
    <lineage>
        <taxon>Eukaryota</taxon>
        <taxon>Viridiplantae</taxon>
        <taxon>Streptophyta</taxon>
        <taxon>Embryophyta</taxon>
        <taxon>Tracheophyta</taxon>
        <taxon>Spermatophyta</taxon>
        <taxon>Magnoliopsida</taxon>
        <taxon>eudicotyledons</taxon>
        <taxon>Gunneridae</taxon>
        <taxon>Pentapetalae</taxon>
        <taxon>rosids</taxon>
        <taxon>fabids</taxon>
        <taxon>Fabales</taxon>
        <taxon>Fabaceae</taxon>
        <taxon>Papilionoideae</taxon>
        <taxon>50 kb inversion clade</taxon>
        <taxon>dalbergioids sensu lato</taxon>
        <taxon>Dalbergieae</taxon>
        <taxon>Pterocarpus clade</taxon>
        <taxon>Stylosanthes</taxon>
    </lineage>
</organism>